<dbReference type="RefSeq" id="WP_339968493.1">
    <property type="nucleotide sequence ID" value="NZ_JAWMWG010000001.1"/>
</dbReference>
<organism evidence="2 3">
    <name type="scientific">Holzapfeliella saturejae</name>
    <dbReference type="NCBI Taxonomy" id="3082953"/>
    <lineage>
        <taxon>Bacteria</taxon>
        <taxon>Bacillati</taxon>
        <taxon>Bacillota</taxon>
        <taxon>Bacilli</taxon>
        <taxon>Lactobacillales</taxon>
        <taxon>Lactobacillaceae</taxon>
        <taxon>Holzapfeliella</taxon>
    </lineage>
</organism>
<gene>
    <name evidence="2" type="ORF">R4Y45_01365</name>
</gene>
<keyword evidence="3" id="KW-1185">Reference proteome</keyword>
<evidence type="ECO:0000313" key="2">
    <source>
        <dbReference type="EMBL" id="MEJ6347877.1"/>
    </source>
</evidence>
<proteinExistence type="predicted"/>
<comment type="caution">
    <text evidence="2">The sequence shown here is derived from an EMBL/GenBank/DDBJ whole genome shotgun (WGS) entry which is preliminary data.</text>
</comment>
<accession>A0ABU8SET4</accession>
<dbReference type="EMBL" id="JAWMWG010000001">
    <property type="protein sequence ID" value="MEJ6347877.1"/>
    <property type="molecule type" value="Genomic_DNA"/>
</dbReference>
<protein>
    <recommendedName>
        <fullName evidence="4">Surface layer protein A domain-containing protein</fullName>
    </recommendedName>
</protein>
<name>A0ABU8SET4_9LACO</name>
<sequence length="197" mass="21674">MKKKTIISGLALLTAIIGLSTSQSKSAEAATPDKIATVNYVKGYGIATWRDVQTASSVTGHYLPTESQWLVNTTVTGADGQPWYLVGNNEWASSKYYDLGGENSVQDLDAVIKIEADVDPRGTETLLSAVGFRGNKATGRVYPNMEYKIQSRRLVRGEAWYELGKDQWLRASMATIKTEKSRGNKLMSEPSFITNNQ</sequence>
<evidence type="ECO:0000313" key="3">
    <source>
        <dbReference type="Proteomes" id="UP001377804"/>
    </source>
</evidence>
<feature type="signal peptide" evidence="1">
    <location>
        <begin position="1"/>
        <end position="29"/>
    </location>
</feature>
<evidence type="ECO:0008006" key="4">
    <source>
        <dbReference type="Google" id="ProtNLM"/>
    </source>
</evidence>
<feature type="chain" id="PRO_5045884650" description="Surface layer protein A domain-containing protein" evidence="1">
    <location>
        <begin position="30"/>
        <end position="197"/>
    </location>
</feature>
<keyword evidence="1" id="KW-0732">Signal</keyword>
<evidence type="ECO:0000256" key="1">
    <source>
        <dbReference type="SAM" id="SignalP"/>
    </source>
</evidence>
<reference evidence="2 3" key="1">
    <citation type="submission" date="2023-10" db="EMBL/GenBank/DDBJ databases">
        <title>Holzapfeliella saturejae sp. nov. isolated from Satureja montana flowers.</title>
        <authorList>
            <person name="Alcantara C."/>
            <person name="Zuniga M."/>
            <person name="Landete J.M."/>
            <person name="Monedero V."/>
        </authorList>
    </citation>
    <scope>NUCLEOTIDE SEQUENCE [LARGE SCALE GENOMIC DNA]</scope>
    <source>
        <strain evidence="2 3">He02</strain>
    </source>
</reference>
<dbReference type="Proteomes" id="UP001377804">
    <property type="component" value="Unassembled WGS sequence"/>
</dbReference>